<evidence type="ECO:0000256" key="8">
    <source>
        <dbReference type="SAM" id="Phobius"/>
    </source>
</evidence>
<evidence type="ECO:0000256" key="1">
    <source>
        <dbReference type="ARBA" id="ARBA00004167"/>
    </source>
</evidence>
<protein>
    <recommendedName>
        <fullName evidence="11">Sec-independent protein translocase protein TatA</fullName>
    </recommendedName>
</protein>
<dbReference type="PANTHER" id="PTHR42982:SF1">
    <property type="entry name" value="SEC-INDEPENDENT PROTEIN TRANSLOCASE PROTEIN TATA"/>
    <property type="match status" value="1"/>
</dbReference>
<organism evidence="9 10">
    <name type="scientific">Nitrosopumilus adriaticus</name>
    <dbReference type="NCBI Taxonomy" id="1580092"/>
    <lineage>
        <taxon>Archaea</taxon>
        <taxon>Nitrososphaerota</taxon>
        <taxon>Nitrososphaeria</taxon>
        <taxon>Nitrosopumilales</taxon>
        <taxon>Nitrosopumilaceae</taxon>
        <taxon>Nitrosopumilus</taxon>
    </lineage>
</organism>
<evidence type="ECO:0000256" key="3">
    <source>
        <dbReference type="ARBA" id="ARBA00022692"/>
    </source>
</evidence>
<dbReference type="Gene3D" id="1.20.5.3310">
    <property type="match status" value="1"/>
</dbReference>
<dbReference type="RefSeq" id="WP_048116244.1">
    <property type="nucleotide sequence ID" value="NZ_CP011070.1"/>
</dbReference>
<dbReference type="EMBL" id="CP011070">
    <property type="protein sequence ID" value="AJW70990.1"/>
    <property type="molecule type" value="Genomic_DNA"/>
</dbReference>
<accession>A0A0D5C3S0</accession>
<dbReference type="InterPro" id="IPR003369">
    <property type="entry name" value="TatA/B/E"/>
</dbReference>
<keyword evidence="10" id="KW-1185">Reference proteome</keyword>
<comment type="subcellular location">
    <subcellularLocation>
        <location evidence="1">Membrane</location>
        <topology evidence="1">Single-pass membrane protein</topology>
    </subcellularLocation>
</comment>
<gene>
    <name evidence="9" type="ORF">NADRNF5_1304</name>
</gene>
<evidence type="ECO:0000256" key="4">
    <source>
        <dbReference type="ARBA" id="ARBA00022927"/>
    </source>
</evidence>
<dbReference type="GO" id="GO:0016020">
    <property type="term" value="C:membrane"/>
    <property type="evidence" value="ECO:0007669"/>
    <property type="project" value="UniProtKB-ARBA"/>
</dbReference>
<dbReference type="KEGG" id="nin:NADRNF5_1304"/>
<evidence type="ECO:0008006" key="11">
    <source>
        <dbReference type="Google" id="ProtNLM"/>
    </source>
</evidence>
<name>A0A0D5C3S0_9ARCH</name>
<keyword evidence="7 8" id="KW-0472">Membrane</keyword>
<keyword evidence="5 8" id="KW-1133">Transmembrane helix</keyword>
<dbReference type="AlphaFoldDB" id="A0A0D5C3S0"/>
<evidence type="ECO:0000256" key="6">
    <source>
        <dbReference type="ARBA" id="ARBA00023010"/>
    </source>
</evidence>
<dbReference type="HOGENOM" id="CLU_086034_6_2_2"/>
<dbReference type="Pfam" id="PF02416">
    <property type="entry name" value="TatA_B_E"/>
    <property type="match status" value="1"/>
</dbReference>
<feature type="transmembrane region" description="Helical" evidence="8">
    <location>
        <begin position="6"/>
        <end position="27"/>
    </location>
</feature>
<keyword evidence="4" id="KW-0653">Protein transport</keyword>
<evidence type="ECO:0000256" key="2">
    <source>
        <dbReference type="ARBA" id="ARBA00022448"/>
    </source>
</evidence>
<dbReference type="Proteomes" id="UP000032408">
    <property type="component" value="Chromosome"/>
</dbReference>
<dbReference type="STRING" id="1580092.NADRNF5_1304"/>
<keyword evidence="3 8" id="KW-0812">Transmembrane</keyword>
<reference evidence="9 10" key="2">
    <citation type="journal article" date="2016" name="ISME J.">
        <title>Physiological and genomic characterization of two novel marine thaumarchaeal strains indicates niche differentiation.</title>
        <authorList>
            <person name="Bayer B."/>
            <person name="Vojvoda J."/>
            <person name="Offre P."/>
            <person name="Alves R.J."/>
            <person name="Elisabeth N.H."/>
            <person name="Garcia J.A."/>
            <person name="Volland J.M."/>
            <person name="Srivastava A."/>
            <person name="Schleper C."/>
            <person name="Herndl G.J."/>
        </authorList>
    </citation>
    <scope>NUCLEOTIDE SEQUENCE [LARGE SCALE GENOMIC DNA]</scope>
    <source>
        <strain evidence="9 10">NF5</strain>
    </source>
</reference>
<evidence type="ECO:0000313" key="10">
    <source>
        <dbReference type="Proteomes" id="UP000032408"/>
    </source>
</evidence>
<dbReference type="PANTHER" id="PTHR42982">
    <property type="entry name" value="SEC-INDEPENDENT PROTEIN TRANSLOCASE PROTEIN TATA"/>
    <property type="match status" value="1"/>
</dbReference>
<dbReference type="GO" id="GO:0015031">
    <property type="term" value="P:protein transport"/>
    <property type="evidence" value="ECO:0007669"/>
    <property type="project" value="UniProtKB-KW"/>
</dbReference>
<keyword evidence="2" id="KW-0813">Transport</keyword>
<evidence type="ECO:0000313" key="9">
    <source>
        <dbReference type="EMBL" id="AJW70990.1"/>
    </source>
</evidence>
<dbReference type="GeneID" id="24820498"/>
<keyword evidence="6" id="KW-0811">Translocation</keyword>
<evidence type="ECO:0000256" key="7">
    <source>
        <dbReference type="ARBA" id="ARBA00023136"/>
    </source>
</evidence>
<reference evidence="10" key="1">
    <citation type="submission" date="2015-03" db="EMBL/GenBank/DDBJ databases">
        <title>Characterization of two novel Thaumarchaeota isolated from the Northern Adriatic Sea.</title>
        <authorList>
            <person name="Bayer B."/>
            <person name="Vojvoda J."/>
            <person name="Offre P."/>
            <person name="Srivastava A."/>
            <person name="Elisabeth N."/>
            <person name="Garcia J.A.L."/>
            <person name="Schleper C."/>
            <person name="Herndl G.J."/>
        </authorList>
    </citation>
    <scope>NUCLEOTIDE SEQUENCE [LARGE SCALE GENOMIC DNA]</scope>
    <source>
        <strain evidence="10">NF5</strain>
    </source>
</reference>
<proteinExistence type="predicted"/>
<sequence>MLGMELSNFIAGQEWIFIIIIAVVFIFGAKKIPELAKTFGKAKGEFEKGKIEADKDLKEFKEGVNSSSKDKEIKSD</sequence>
<evidence type="ECO:0000256" key="5">
    <source>
        <dbReference type="ARBA" id="ARBA00022989"/>
    </source>
</evidence>